<evidence type="ECO:0000313" key="6">
    <source>
        <dbReference type="EMBL" id="MWV43060.1"/>
    </source>
</evidence>
<evidence type="ECO:0000313" key="7">
    <source>
        <dbReference type="Proteomes" id="UP000460318"/>
    </source>
</evidence>
<reference evidence="6 7" key="1">
    <citation type="submission" date="2019-12" db="EMBL/GenBank/DDBJ databases">
        <title>Paenibacillus sp. nov., an endophytic bacterium isolated from the stem of Dendrobium.</title>
        <authorList>
            <person name="Zhao R."/>
        </authorList>
    </citation>
    <scope>NUCLEOTIDE SEQUENCE [LARGE SCALE GENOMIC DNA]</scope>
    <source>
        <strain evidence="6 7">HJL G12</strain>
    </source>
</reference>
<protein>
    <submittedName>
        <fullName evidence="6">Sigma-70 family RNA polymerase sigma factor</fullName>
    </submittedName>
</protein>
<dbReference type="InterPro" id="IPR007627">
    <property type="entry name" value="RNA_pol_sigma70_r2"/>
</dbReference>
<dbReference type="GO" id="GO:0006352">
    <property type="term" value="P:DNA-templated transcription initiation"/>
    <property type="evidence" value="ECO:0007669"/>
    <property type="project" value="InterPro"/>
</dbReference>
<dbReference type="Gene3D" id="1.20.140.160">
    <property type="match status" value="1"/>
</dbReference>
<dbReference type="InterPro" id="IPR013325">
    <property type="entry name" value="RNA_pol_sigma_r2"/>
</dbReference>
<dbReference type="Proteomes" id="UP000460318">
    <property type="component" value="Unassembled WGS sequence"/>
</dbReference>
<keyword evidence="7" id="KW-1185">Reference proteome</keyword>
<feature type="domain" description="RNA polymerase sigma-70 region 2" evidence="5">
    <location>
        <begin position="25"/>
        <end position="85"/>
    </location>
</feature>
<dbReference type="PANTHER" id="PTHR30385">
    <property type="entry name" value="SIGMA FACTOR F FLAGELLAR"/>
    <property type="match status" value="1"/>
</dbReference>
<dbReference type="Pfam" id="PF04542">
    <property type="entry name" value="Sigma70_r2"/>
    <property type="match status" value="1"/>
</dbReference>
<keyword evidence="3" id="KW-0238">DNA-binding</keyword>
<comment type="caution">
    <text evidence="6">The sequence shown here is derived from an EMBL/GenBank/DDBJ whole genome shotgun (WGS) entry which is preliminary data.</text>
</comment>
<evidence type="ECO:0000256" key="4">
    <source>
        <dbReference type="ARBA" id="ARBA00023163"/>
    </source>
</evidence>
<gene>
    <name evidence="6" type="ORF">GRF59_05405</name>
</gene>
<dbReference type="AlphaFoldDB" id="A0A7X3IFU3"/>
<keyword evidence="1" id="KW-0805">Transcription regulation</keyword>
<dbReference type="GO" id="GO:0016987">
    <property type="term" value="F:sigma factor activity"/>
    <property type="evidence" value="ECO:0007669"/>
    <property type="project" value="UniProtKB-KW"/>
</dbReference>
<dbReference type="GO" id="GO:0003677">
    <property type="term" value="F:DNA binding"/>
    <property type="evidence" value="ECO:0007669"/>
    <property type="project" value="UniProtKB-KW"/>
</dbReference>
<dbReference type="InterPro" id="IPR013324">
    <property type="entry name" value="RNA_pol_sigma_r3/r4-like"/>
</dbReference>
<accession>A0A7X3IFU3</accession>
<dbReference type="Gene3D" id="1.10.1740.10">
    <property type="match status" value="1"/>
</dbReference>
<keyword evidence="4" id="KW-0804">Transcription</keyword>
<organism evidence="6 7">
    <name type="scientific">Paenibacillus dendrobii</name>
    <dbReference type="NCBI Taxonomy" id="2691084"/>
    <lineage>
        <taxon>Bacteria</taxon>
        <taxon>Bacillati</taxon>
        <taxon>Bacillota</taxon>
        <taxon>Bacilli</taxon>
        <taxon>Bacillales</taxon>
        <taxon>Paenibacillaceae</taxon>
        <taxon>Paenibacillus</taxon>
    </lineage>
</organism>
<proteinExistence type="predicted"/>
<dbReference type="InterPro" id="IPR014284">
    <property type="entry name" value="RNA_pol_sigma-70_dom"/>
</dbReference>
<dbReference type="NCBIfam" id="TIGR02937">
    <property type="entry name" value="sigma70-ECF"/>
    <property type="match status" value="1"/>
</dbReference>
<sequence>MQDLHNTDLIEACKYNNELLGEFLTANRQFIFSVLKHYKGNIEELKLKFNISDEDLYQHACIGIITAIKEFDVNRGVKFTTFAVRPILWEVNQLLYSDSQHVRLSRSAVDLIKKMVEIEETLGHRPNEDEMSKLLNVSVDRYREIAMFSDEIKHYDGIENFDIADSNGGNLEEKVTNQVYVDSLLKDELFSEFEKQVMSLILEGAENHTQIAAKLGVYPMTINRTLARIRTKIMNKEANVNREEKVRSESKYDREISIISQEIKERKIPLCIEEIADLLEVCGFDTTNYTTRVFYYMRQKASQSAIC</sequence>
<evidence type="ECO:0000256" key="3">
    <source>
        <dbReference type="ARBA" id="ARBA00023125"/>
    </source>
</evidence>
<dbReference type="SUPFAM" id="SSF88659">
    <property type="entry name" value="Sigma3 and sigma4 domains of RNA polymerase sigma factors"/>
    <property type="match status" value="1"/>
</dbReference>
<dbReference type="SUPFAM" id="SSF88946">
    <property type="entry name" value="Sigma2 domain of RNA polymerase sigma factors"/>
    <property type="match status" value="1"/>
</dbReference>
<name>A0A7X3IFU3_9BACL</name>
<keyword evidence="2" id="KW-0731">Sigma factor</keyword>
<evidence type="ECO:0000256" key="2">
    <source>
        <dbReference type="ARBA" id="ARBA00023082"/>
    </source>
</evidence>
<evidence type="ECO:0000259" key="5">
    <source>
        <dbReference type="Pfam" id="PF04542"/>
    </source>
</evidence>
<dbReference type="EMBL" id="WUBI01000001">
    <property type="protein sequence ID" value="MWV43060.1"/>
    <property type="molecule type" value="Genomic_DNA"/>
</dbReference>
<evidence type="ECO:0000256" key="1">
    <source>
        <dbReference type="ARBA" id="ARBA00023015"/>
    </source>
</evidence>